<dbReference type="AlphaFoldDB" id="A0AAV1D5I5"/>
<keyword evidence="4" id="KW-1185">Reference proteome</keyword>
<feature type="compositionally biased region" description="Basic and acidic residues" evidence="1">
    <location>
        <begin position="68"/>
        <end position="77"/>
    </location>
</feature>
<dbReference type="Proteomes" id="UP001161247">
    <property type="component" value="Chromosome 4"/>
</dbReference>
<evidence type="ECO:0000313" key="3">
    <source>
        <dbReference type="EMBL" id="CAI9102848.1"/>
    </source>
</evidence>
<dbReference type="PANTHER" id="PTHR35482:SF1">
    <property type="entry name" value="CYTOCHROME C OXIDASE SUBUNIT"/>
    <property type="match status" value="1"/>
</dbReference>
<evidence type="ECO:0000256" key="1">
    <source>
        <dbReference type="SAM" id="MobiDB-lite"/>
    </source>
</evidence>
<feature type="region of interest" description="Disordered" evidence="1">
    <location>
        <begin position="43"/>
        <end position="118"/>
    </location>
</feature>
<proteinExistence type="predicted"/>
<reference evidence="3" key="1">
    <citation type="submission" date="2023-03" db="EMBL/GenBank/DDBJ databases">
        <authorList>
            <person name="Julca I."/>
        </authorList>
    </citation>
    <scope>NUCLEOTIDE SEQUENCE</scope>
</reference>
<keyword evidence="2" id="KW-1133">Transmembrane helix</keyword>
<keyword evidence="2" id="KW-0812">Transmembrane</keyword>
<dbReference type="PANTHER" id="PTHR35482">
    <property type="entry name" value="CYTOCHROME C OXIDASE SUBUNIT"/>
    <property type="match status" value="1"/>
</dbReference>
<feature type="transmembrane region" description="Helical" evidence="2">
    <location>
        <begin position="435"/>
        <end position="455"/>
    </location>
</feature>
<name>A0AAV1D5I5_OLDCO</name>
<feature type="compositionally biased region" description="Basic and acidic residues" evidence="1">
    <location>
        <begin position="103"/>
        <end position="114"/>
    </location>
</feature>
<accession>A0AAV1D5I5</accession>
<organism evidence="3 4">
    <name type="scientific">Oldenlandia corymbosa var. corymbosa</name>
    <dbReference type="NCBI Taxonomy" id="529605"/>
    <lineage>
        <taxon>Eukaryota</taxon>
        <taxon>Viridiplantae</taxon>
        <taxon>Streptophyta</taxon>
        <taxon>Embryophyta</taxon>
        <taxon>Tracheophyta</taxon>
        <taxon>Spermatophyta</taxon>
        <taxon>Magnoliopsida</taxon>
        <taxon>eudicotyledons</taxon>
        <taxon>Gunneridae</taxon>
        <taxon>Pentapetalae</taxon>
        <taxon>asterids</taxon>
        <taxon>lamiids</taxon>
        <taxon>Gentianales</taxon>
        <taxon>Rubiaceae</taxon>
        <taxon>Rubioideae</taxon>
        <taxon>Spermacoceae</taxon>
        <taxon>Hedyotis-Oldenlandia complex</taxon>
        <taxon>Oldenlandia</taxon>
    </lineage>
</organism>
<feature type="compositionally biased region" description="Polar residues" evidence="1">
    <location>
        <begin position="78"/>
        <end position="97"/>
    </location>
</feature>
<sequence>MASVAKPSFLSPPLSLIKNAASSARRVHSLSFSPVFTPKKLKVSSSISSDEPQPDPAEADPAKLAFAKAKEYRESIKSKPTTEISANPVGQSAGIDQNNEEFEVSKPEAIRSEGNDDGEEKVPVAVKLAFEKSMDYKKRKGEVDDVEANRELERRSGVKKDFDKKDQLKVSNIDFLGLQFSEKKDRGLPAGLVPVIDSYPEGDLPEVEILVGDASKFVDGAASSSSVEEESTDVYKPKVSTWGVFPRPSNISKTYGGGRVIRPGEVLETAEDRAAKEARTRQLLSAYKSKIGLNIRPELKSECQKALNDGDSLMDLGKLEAALPFYEKVMDKLPFQTQLHGLAALQWTICQDSLNRPNEARSMYEKLQSHPNPQVSKKARQFLYGFQAMQMMKVNSSTVPPKNTGYQNYFDAFVRGNSNYAITEAEVDEGPLEQALPYVIILLAPIISVILIVVLN</sequence>
<gene>
    <name evidence="3" type="ORF">OLC1_LOCUS12131</name>
</gene>
<keyword evidence="2" id="KW-0472">Membrane</keyword>
<dbReference type="EMBL" id="OX459121">
    <property type="protein sequence ID" value="CAI9102848.1"/>
    <property type="molecule type" value="Genomic_DNA"/>
</dbReference>
<evidence type="ECO:0000256" key="2">
    <source>
        <dbReference type="SAM" id="Phobius"/>
    </source>
</evidence>
<evidence type="ECO:0000313" key="4">
    <source>
        <dbReference type="Proteomes" id="UP001161247"/>
    </source>
</evidence>
<protein>
    <submittedName>
        <fullName evidence="3">OLC1v1001202C7</fullName>
    </submittedName>
</protein>